<evidence type="ECO:0000256" key="1">
    <source>
        <dbReference type="SAM" id="MobiDB-lite"/>
    </source>
</evidence>
<name>A0A8R7PZT2_TRIUA</name>
<feature type="region of interest" description="Disordered" evidence="1">
    <location>
        <begin position="69"/>
        <end position="109"/>
    </location>
</feature>
<feature type="compositionally biased region" description="Polar residues" evidence="1">
    <location>
        <begin position="77"/>
        <end position="87"/>
    </location>
</feature>
<dbReference type="AlphaFoldDB" id="A0A8R7PZT2"/>
<accession>A0A8R7PZT2</accession>
<feature type="compositionally biased region" description="Basic and acidic residues" evidence="1">
    <location>
        <begin position="98"/>
        <end position="109"/>
    </location>
</feature>
<dbReference type="Proteomes" id="UP000015106">
    <property type="component" value="Chromosome 3"/>
</dbReference>
<evidence type="ECO:0000313" key="3">
    <source>
        <dbReference type="Proteomes" id="UP000015106"/>
    </source>
</evidence>
<proteinExistence type="predicted"/>
<keyword evidence="3" id="KW-1185">Reference proteome</keyword>
<evidence type="ECO:0000313" key="2">
    <source>
        <dbReference type="EnsemblPlants" id="TuG1812G0300005539.01.T01"/>
    </source>
</evidence>
<dbReference type="Gramene" id="TuG1812G0300005539.01.T01">
    <property type="protein sequence ID" value="TuG1812G0300005539.01.T01"/>
    <property type="gene ID" value="TuG1812G0300005539.01"/>
</dbReference>
<reference evidence="2" key="3">
    <citation type="submission" date="2022-06" db="UniProtKB">
        <authorList>
            <consortium name="EnsemblPlants"/>
        </authorList>
    </citation>
    <scope>IDENTIFICATION</scope>
</reference>
<organism evidence="2 3">
    <name type="scientific">Triticum urartu</name>
    <name type="common">Red wild einkorn</name>
    <name type="synonym">Crithodium urartu</name>
    <dbReference type="NCBI Taxonomy" id="4572"/>
    <lineage>
        <taxon>Eukaryota</taxon>
        <taxon>Viridiplantae</taxon>
        <taxon>Streptophyta</taxon>
        <taxon>Embryophyta</taxon>
        <taxon>Tracheophyta</taxon>
        <taxon>Spermatophyta</taxon>
        <taxon>Magnoliopsida</taxon>
        <taxon>Liliopsida</taxon>
        <taxon>Poales</taxon>
        <taxon>Poaceae</taxon>
        <taxon>BOP clade</taxon>
        <taxon>Pooideae</taxon>
        <taxon>Triticodae</taxon>
        <taxon>Triticeae</taxon>
        <taxon>Triticinae</taxon>
        <taxon>Triticum</taxon>
    </lineage>
</organism>
<dbReference type="EnsemblPlants" id="TuG1812G0300005539.01.T01">
    <property type="protein sequence ID" value="TuG1812G0300005539.01.T01"/>
    <property type="gene ID" value="TuG1812G0300005539.01"/>
</dbReference>
<sequence>MPRLHETALLSLESRNHGLFMPGNVTIVSYGQCYYIMLHPCESFHTLYTRHQHLIQHHAQVTSRRKCVRSLPDGRSTGLTGSIQPSAMQAMRGSLDTTDARDPSTRGSI</sequence>
<reference evidence="2" key="2">
    <citation type="submission" date="2018-03" db="EMBL/GenBank/DDBJ databases">
        <title>The Triticum urartu genome reveals the dynamic nature of wheat genome evolution.</title>
        <authorList>
            <person name="Ling H."/>
            <person name="Ma B."/>
            <person name="Shi X."/>
            <person name="Liu H."/>
            <person name="Dong L."/>
            <person name="Sun H."/>
            <person name="Cao Y."/>
            <person name="Gao Q."/>
            <person name="Zheng S."/>
            <person name="Li Y."/>
            <person name="Yu Y."/>
            <person name="Du H."/>
            <person name="Qi M."/>
            <person name="Li Y."/>
            <person name="Yu H."/>
            <person name="Cui Y."/>
            <person name="Wang N."/>
            <person name="Chen C."/>
            <person name="Wu H."/>
            <person name="Zhao Y."/>
            <person name="Zhang J."/>
            <person name="Li Y."/>
            <person name="Zhou W."/>
            <person name="Zhang B."/>
            <person name="Hu W."/>
            <person name="Eijk M."/>
            <person name="Tang J."/>
            <person name="Witsenboer H."/>
            <person name="Zhao S."/>
            <person name="Li Z."/>
            <person name="Zhang A."/>
            <person name="Wang D."/>
            <person name="Liang C."/>
        </authorList>
    </citation>
    <scope>NUCLEOTIDE SEQUENCE [LARGE SCALE GENOMIC DNA]</scope>
    <source>
        <strain evidence="2">cv. G1812</strain>
    </source>
</reference>
<protein>
    <submittedName>
        <fullName evidence="2">Uncharacterized protein</fullName>
    </submittedName>
</protein>
<reference evidence="3" key="1">
    <citation type="journal article" date="2013" name="Nature">
        <title>Draft genome of the wheat A-genome progenitor Triticum urartu.</title>
        <authorList>
            <person name="Ling H.Q."/>
            <person name="Zhao S."/>
            <person name="Liu D."/>
            <person name="Wang J."/>
            <person name="Sun H."/>
            <person name="Zhang C."/>
            <person name="Fan H."/>
            <person name="Li D."/>
            <person name="Dong L."/>
            <person name="Tao Y."/>
            <person name="Gao C."/>
            <person name="Wu H."/>
            <person name="Li Y."/>
            <person name="Cui Y."/>
            <person name="Guo X."/>
            <person name="Zheng S."/>
            <person name="Wang B."/>
            <person name="Yu K."/>
            <person name="Liang Q."/>
            <person name="Yang W."/>
            <person name="Lou X."/>
            <person name="Chen J."/>
            <person name="Feng M."/>
            <person name="Jian J."/>
            <person name="Zhang X."/>
            <person name="Luo G."/>
            <person name="Jiang Y."/>
            <person name="Liu J."/>
            <person name="Wang Z."/>
            <person name="Sha Y."/>
            <person name="Zhang B."/>
            <person name="Wu H."/>
            <person name="Tang D."/>
            <person name="Shen Q."/>
            <person name="Xue P."/>
            <person name="Zou S."/>
            <person name="Wang X."/>
            <person name="Liu X."/>
            <person name="Wang F."/>
            <person name="Yang Y."/>
            <person name="An X."/>
            <person name="Dong Z."/>
            <person name="Zhang K."/>
            <person name="Zhang X."/>
            <person name="Luo M.C."/>
            <person name="Dvorak J."/>
            <person name="Tong Y."/>
            <person name="Wang J."/>
            <person name="Yang H."/>
            <person name="Li Z."/>
            <person name="Wang D."/>
            <person name="Zhang A."/>
            <person name="Wang J."/>
        </authorList>
    </citation>
    <scope>NUCLEOTIDE SEQUENCE</scope>
    <source>
        <strain evidence="3">cv. G1812</strain>
    </source>
</reference>